<dbReference type="InterPro" id="IPR020616">
    <property type="entry name" value="Thiolase_N"/>
</dbReference>
<reference evidence="8 9" key="1">
    <citation type="journal article" date="2018" name="Nat. Biotechnol.">
        <title>A standardized bacterial taxonomy based on genome phylogeny substantially revises the tree of life.</title>
        <authorList>
            <person name="Parks D.H."/>
            <person name="Chuvochina M."/>
            <person name="Waite D.W."/>
            <person name="Rinke C."/>
            <person name="Skarshewski A."/>
            <person name="Chaumeil P.A."/>
            <person name="Hugenholtz P."/>
        </authorList>
    </citation>
    <scope>NUCLEOTIDE SEQUENCE [LARGE SCALE GENOMIC DNA]</scope>
    <source>
        <strain evidence="8">UBA8672</strain>
    </source>
</reference>
<comment type="caution">
    <text evidence="8">The sequence shown here is derived from an EMBL/GenBank/DDBJ whole genome shotgun (WGS) entry which is preliminary data.</text>
</comment>
<dbReference type="AlphaFoldDB" id="A0A3D5Q9Q3"/>
<dbReference type="SUPFAM" id="SSF53901">
    <property type="entry name" value="Thiolase-like"/>
    <property type="match status" value="2"/>
</dbReference>
<dbReference type="InterPro" id="IPR020615">
    <property type="entry name" value="Thiolase_acyl_enz_int_AS"/>
</dbReference>
<dbReference type="NCBIfam" id="TIGR01930">
    <property type="entry name" value="AcCoA-C-Actrans"/>
    <property type="match status" value="1"/>
</dbReference>
<dbReference type="InterPro" id="IPR002155">
    <property type="entry name" value="Thiolase"/>
</dbReference>
<proteinExistence type="inferred from homology"/>
<evidence type="ECO:0000256" key="5">
    <source>
        <dbReference type="RuleBase" id="RU003557"/>
    </source>
</evidence>
<dbReference type="Pfam" id="PF00108">
    <property type="entry name" value="Thiolase_N"/>
    <property type="match status" value="1"/>
</dbReference>
<sequence>MEEVYLFEALRTPFGSFGGSLSDVPATELATTVIKEIIKKYDLPNDAVDEVILGQVIQGAARQAPARQAMRNAGLSDKAHAMTINKVCGSGLKSVMLAAQSIMLGDSDLVLAGGMESMSMAPYALEKGRYGYKMGNGKIIDTMIADALEDPYSGNHMGEITERSIKKNNISREEQDEYAIRSYTLSQNAIQKGTFKNEIVPVTKKSKKGDIVVDTDEEPGRGKIEKITSLKPVFKKDGTITAGNASTINDGAAVLLAGSKKAGEKYGLQPKAKIIAYSTNSIHPDDFGEAPIGAIEKILKKSGFKKEDIDLYEINEAFSAVPLMAIKSLGLDFDKVNVNGGAVSLGHPVGASGGRLTATLLRELIARDKKYGIASLCIGGGESVAVLIEKI</sequence>
<dbReference type="FunFam" id="3.40.47.10:FF:000010">
    <property type="entry name" value="Acetyl-CoA acetyltransferase (Thiolase)"/>
    <property type="match status" value="1"/>
</dbReference>
<dbReference type="CDD" id="cd00751">
    <property type="entry name" value="thiolase"/>
    <property type="match status" value="1"/>
</dbReference>
<dbReference type="Gene3D" id="3.40.47.10">
    <property type="match status" value="2"/>
</dbReference>
<feature type="active site" description="Proton acceptor" evidence="4">
    <location>
        <position position="347"/>
    </location>
</feature>
<dbReference type="PROSITE" id="PS00737">
    <property type="entry name" value="THIOLASE_2"/>
    <property type="match status" value="1"/>
</dbReference>
<evidence type="ECO:0000256" key="4">
    <source>
        <dbReference type="PIRSR" id="PIRSR000429-1"/>
    </source>
</evidence>
<dbReference type="PANTHER" id="PTHR18919">
    <property type="entry name" value="ACETYL-COA C-ACYLTRANSFERASE"/>
    <property type="match status" value="1"/>
</dbReference>
<name>A0A3D5Q9Q3_FLESI</name>
<dbReference type="PIRSF" id="PIRSF000429">
    <property type="entry name" value="Ac-CoA_Ac_transf"/>
    <property type="match status" value="1"/>
</dbReference>
<evidence type="ECO:0000259" key="6">
    <source>
        <dbReference type="Pfam" id="PF00108"/>
    </source>
</evidence>
<dbReference type="EC" id="2.3.1.9" evidence="8"/>
<dbReference type="InterPro" id="IPR020617">
    <property type="entry name" value="Thiolase_C"/>
</dbReference>
<gene>
    <name evidence="8" type="ORF">DHM44_02760</name>
</gene>
<evidence type="ECO:0000256" key="3">
    <source>
        <dbReference type="ARBA" id="ARBA00023315"/>
    </source>
</evidence>
<feature type="domain" description="Thiolase N-terminal" evidence="6">
    <location>
        <begin position="4"/>
        <end position="257"/>
    </location>
</feature>
<keyword evidence="3 5" id="KW-0012">Acyltransferase</keyword>
<dbReference type="GO" id="GO:0003985">
    <property type="term" value="F:acetyl-CoA C-acetyltransferase activity"/>
    <property type="evidence" value="ECO:0007669"/>
    <property type="project" value="UniProtKB-EC"/>
</dbReference>
<dbReference type="Pfam" id="PF02803">
    <property type="entry name" value="Thiolase_C"/>
    <property type="match status" value="1"/>
</dbReference>
<dbReference type="EMBL" id="DPPF01000059">
    <property type="protein sequence ID" value="HCW92581.1"/>
    <property type="molecule type" value="Genomic_DNA"/>
</dbReference>
<feature type="domain" description="Thiolase C-terminal" evidence="7">
    <location>
        <begin position="269"/>
        <end position="390"/>
    </location>
</feature>
<evidence type="ECO:0000259" key="7">
    <source>
        <dbReference type="Pfam" id="PF02803"/>
    </source>
</evidence>
<organism evidence="8 9">
    <name type="scientific">Flexistipes sinusarabici</name>
    <dbReference type="NCBI Taxonomy" id="2352"/>
    <lineage>
        <taxon>Bacteria</taxon>
        <taxon>Pseudomonadati</taxon>
        <taxon>Deferribacterota</taxon>
        <taxon>Deferribacteres</taxon>
        <taxon>Deferribacterales</taxon>
        <taxon>Flexistipitaceae</taxon>
        <taxon>Flexistipes</taxon>
    </lineage>
</organism>
<dbReference type="PANTHER" id="PTHR18919:SF164">
    <property type="entry name" value="ACETYL-COA ACETYLTRANSFERASE"/>
    <property type="match status" value="1"/>
</dbReference>
<protein>
    <submittedName>
        <fullName evidence="8">Acetyl-CoA C-acetyltransferase</fullName>
        <ecNumber evidence="8">2.3.1.9</ecNumber>
    </submittedName>
</protein>
<feature type="active site" description="Acyl-thioester intermediate" evidence="4">
    <location>
        <position position="88"/>
    </location>
</feature>
<evidence type="ECO:0000313" key="8">
    <source>
        <dbReference type="EMBL" id="HCW92581.1"/>
    </source>
</evidence>
<evidence type="ECO:0000313" key="9">
    <source>
        <dbReference type="Proteomes" id="UP000262325"/>
    </source>
</evidence>
<comment type="similarity">
    <text evidence="1 5">Belongs to the thiolase-like superfamily. Thiolase family.</text>
</comment>
<dbReference type="InterPro" id="IPR020613">
    <property type="entry name" value="Thiolase_CS"/>
</dbReference>
<keyword evidence="2 5" id="KW-0808">Transferase</keyword>
<evidence type="ECO:0000256" key="1">
    <source>
        <dbReference type="ARBA" id="ARBA00010982"/>
    </source>
</evidence>
<accession>A0A3D5Q9Q3</accession>
<feature type="active site" description="Proton acceptor" evidence="4">
    <location>
        <position position="377"/>
    </location>
</feature>
<evidence type="ECO:0000256" key="2">
    <source>
        <dbReference type="ARBA" id="ARBA00022679"/>
    </source>
</evidence>
<dbReference type="InterPro" id="IPR016039">
    <property type="entry name" value="Thiolase-like"/>
</dbReference>
<dbReference type="PROSITE" id="PS00098">
    <property type="entry name" value="THIOLASE_1"/>
    <property type="match status" value="1"/>
</dbReference>
<dbReference type="Proteomes" id="UP000262325">
    <property type="component" value="Unassembled WGS sequence"/>
</dbReference>